<evidence type="ECO:0000313" key="2">
    <source>
        <dbReference type="EMBL" id="PPQ88690.1"/>
    </source>
</evidence>
<evidence type="ECO:0000313" key="3">
    <source>
        <dbReference type="Proteomes" id="UP000283269"/>
    </source>
</evidence>
<name>A0A409XD79_PSICY</name>
<gene>
    <name evidence="2" type="ORF">CVT25_010124</name>
</gene>
<reference evidence="2 3" key="1">
    <citation type="journal article" date="2018" name="Evol. Lett.">
        <title>Horizontal gene cluster transfer increased hallucinogenic mushroom diversity.</title>
        <authorList>
            <person name="Reynolds H.T."/>
            <person name="Vijayakumar V."/>
            <person name="Gluck-Thaler E."/>
            <person name="Korotkin H.B."/>
            <person name="Matheny P.B."/>
            <person name="Slot J.C."/>
        </authorList>
    </citation>
    <scope>NUCLEOTIDE SEQUENCE [LARGE SCALE GENOMIC DNA]</scope>
    <source>
        <strain evidence="2 3">2631</strain>
    </source>
</reference>
<dbReference type="OrthoDB" id="2679843at2759"/>
<sequence>MLYYWALPDKVGNGDQYAMHIQQILATTVPVSTVFGPVNAPAGYFNSSHMEDNTVGELRERIEDVRVLKSYVRYRFDVSPTIRELIHTLRQAEELQKSIDDCRFLVDTQATADLTGYRELRDWAKTMLQAYEYLTTVLISISTVGASLVYATIFRWEHIN</sequence>
<organism evidence="2 3">
    <name type="scientific">Psilocybe cyanescens</name>
    <dbReference type="NCBI Taxonomy" id="93625"/>
    <lineage>
        <taxon>Eukaryota</taxon>
        <taxon>Fungi</taxon>
        <taxon>Dikarya</taxon>
        <taxon>Basidiomycota</taxon>
        <taxon>Agaricomycotina</taxon>
        <taxon>Agaricomycetes</taxon>
        <taxon>Agaricomycetidae</taxon>
        <taxon>Agaricales</taxon>
        <taxon>Agaricineae</taxon>
        <taxon>Strophariaceae</taxon>
        <taxon>Psilocybe</taxon>
    </lineage>
</organism>
<dbReference type="Proteomes" id="UP000283269">
    <property type="component" value="Unassembled WGS sequence"/>
</dbReference>
<proteinExistence type="predicted"/>
<evidence type="ECO:0000256" key="1">
    <source>
        <dbReference type="SAM" id="Phobius"/>
    </source>
</evidence>
<dbReference type="EMBL" id="NHYD01002052">
    <property type="protein sequence ID" value="PPQ88690.1"/>
    <property type="molecule type" value="Genomic_DNA"/>
</dbReference>
<keyword evidence="3" id="KW-1185">Reference proteome</keyword>
<accession>A0A409XD79</accession>
<feature type="transmembrane region" description="Helical" evidence="1">
    <location>
        <begin position="130"/>
        <end position="153"/>
    </location>
</feature>
<dbReference type="AlphaFoldDB" id="A0A409XD79"/>
<comment type="caution">
    <text evidence="2">The sequence shown here is derived from an EMBL/GenBank/DDBJ whole genome shotgun (WGS) entry which is preliminary data.</text>
</comment>
<keyword evidence="1" id="KW-1133">Transmembrane helix</keyword>
<protein>
    <submittedName>
        <fullName evidence="2">Uncharacterized protein</fullName>
    </submittedName>
</protein>
<keyword evidence="1" id="KW-0812">Transmembrane</keyword>
<dbReference type="InParanoid" id="A0A409XD79"/>
<keyword evidence="1" id="KW-0472">Membrane</keyword>